<name>A0A914QPS3_9BILA</name>
<organism evidence="1 2">
    <name type="scientific">Panagrolaimus davidi</name>
    <dbReference type="NCBI Taxonomy" id="227884"/>
    <lineage>
        <taxon>Eukaryota</taxon>
        <taxon>Metazoa</taxon>
        <taxon>Ecdysozoa</taxon>
        <taxon>Nematoda</taxon>
        <taxon>Chromadorea</taxon>
        <taxon>Rhabditida</taxon>
        <taxon>Tylenchina</taxon>
        <taxon>Panagrolaimomorpha</taxon>
        <taxon>Panagrolaimoidea</taxon>
        <taxon>Panagrolaimidae</taxon>
        <taxon>Panagrolaimus</taxon>
    </lineage>
</organism>
<evidence type="ECO:0000313" key="2">
    <source>
        <dbReference type="WBParaSite" id="PDA_v2.g5386.t1"/>
    </source>
</evidence>
<proteinExistence type="predicted"/>
<dbReference type="AlphaFoldDB" id="A0A914QPS3"/>
<protein>
    <submittedName>
        <fullName evidence="2">Uncharacterized protein</fullName>
    </submittedName>
</protein>
<sequence length="262" mass="30833">MAKKLFLPKIDEDLWQRFIGTFDFEEQFAFGLSSQDAQKYVALKNIKLSDRYYIWDYNYKLPETLLNLHEILAVTQTLYIFKHDQLTRIIASKNVVWKPRVLKICNLNISALELSEIIGSFTKEIKLKAMNPNIAFAEIIKNAPNIEVLKIFYKALKMNNVTWLEDLYKYKEGKNFRQLYIHLDTIEFDVEMLKKFVMTKSANGVSIRIVYSAFTEQKEFHRFADKMSKLFVETSFDSISKDVPSICLEIDHFQLSNVYTDI</sequence>
<keyword evidence="1" id="KW-1185">Reference proteome</keyword>
<evidence type="ECO:0000313" key="1">
    <source>
        <dbReference type="Proteomes" id="UP000887578"/>
    </source>
</evidence>
<dbReference type="Proteomes" id="UP000887578">
    <property type="component" value="Unplaced"/>
</dbReference>
<accession>A0A914QPS3</accession>
<reference evidence="2" key="1">
    <citation type="submission" date="2022-11" db="UniProtKB">
        <authorList>
            <consortium name="WormBaseParasite"/>
        </authorList>
    </citation>
    <scope>IDENTIFICATION</scope>
</reference>
<dbReference type="WBParaSite" id="PDA_v2.g5386.t1">
    <property type="protein sequence ID" value="PDA_v2.g5386.t1"/>
    <property type="gene ID" value="PDA_v2.g5386"/>
</dbReference>